<comment type="subcellular location">
    <subcellularLocation>
        <location evidence="1">Membrane</location>
        <topology evidence="1">Multi-pass membrane protein</topology>
    </subcellularLocation>
</comment>
<dbReference type="PANTHER" id="PTHR43791:SF38">
    <property type="entry name" value="MAJOR FACILITATOR SUPERFAMILY (MFS) PROFILE DOMAIN-CONTAINING PROTEIN"/>
    <property type="match status" value="1"/>
</dbReference>
<name>A0A316VB29_9BASI</name>
<feature type="domain" description="Major facilitator superfamily (MFS) profile" evidence="7">
    <location>
        <begin position="44"/>
        <end position="458"/>
    </location>
</feature>
<dbReference type="Proteomes" id="UP000245771">
    <property type="component" value="Unassembled WGS sequence"/>
</dbReference>
<feature type="transmembrane region" description="Helical" evidence="6">
    <location>
        <begin position="277"/>
        <end position="297"/>
    </location>
</feature>
<dbReference type="InParanoid" id="A0A316VB29"/>
<evidence type="ECO:0000256" key="5">
    <source>
        <dbReference type="ARBA" id="ARBA00023136"/>
    </source>
</evidence>
<evidence type="ECO:0000259" key="7">
    <source>
        <dbReference type="PROSITE" id="PS50850"/>
    </source>
</evidence>
<feature type="transmembrane region" description="Helical" evidence="6">
    <location>
        <begin position="400"/>
        <end position="421"/>
    </location>
</feature>
<feature type="transmembrane region" description="Helical" evidence="6">
    <location>
        <begin position="172"/>
        <end position="192"/>
    </location>
</feature>
<feature type="transmembrane region" description="Helical" evidence="6">
    <location>
        <begin position="40"/>
        <end position="57"/>
    </location>
</feature>
<feature type="transmembrane region" description="Helical" evidence="6">
    <location>
        <begin position="81"/>
        <end position="103"/>
    </location>
</feature>
<dbReference type="GO" id="GO:0016020">
    <property type="term" value="C:membrane"/>
    <property type="evidence" value="ECO:0007669"/>
    <property type="project" value="UniProtKB-SubCell"/>
</dbReference>
<dbReference type="RefSeq" id="XP_025353057.1">
    <property type="nucleotide sequence ID" value="XM_025501895.1"/>
</dbReference>
<dbReference type="PANTHER" id="PTHR43791">
    <property type="entry name" value="PERMEASE-RELATED"/>
    <property type="match status" value="1"/>
</dbReference>
<gene>
    <name evidence="8" type="ORF">FA14DRAFT_191829</name>
</gene>
<feature type="transmembrane region" description="Helical" evidence="6">
    <location>
        <begin position="433"/>
        <end position="454"/>
    </location>
</feature>
<evidence type="ECO:0000313" key="9">
    <source>
        <dbReference type="Proteomes" id="UP000245771"/>
    </source>
</evidence>
<accession>A0A316VB29</accession>
<reference evidence="8 9" key="1">
    <citation type="journal article" date="2018" name="Mol. Biol. Evol.">
        <title>Broad Genomic Sampling Reveals a Smut Pathogenic Ancestry of the Fungal Clade Ustilaginomycotina.</title>
        <authorList>
            <person name="Kijpornyongpan T."/>
            <person name="Mondo S.J."/>
            <person name="Barry K."/>
            <person name="Sandor L."/>
            <person name="Lee J."/>
            <person name="Lipzen A."/>
            <person name="Pangilinan J."/>
            <person name="LaButti K."/>
            <person name="Hainaut M."/>
            <person name="Henrissat B."/>
            <person name="Grigoriev I.V."/>
            <person name="Spatafora J.W."/>
            <person name="Aime M.C."/>
        </authorList>
    </citation>
    <scope>NUCLEOTIDE SEQUENCE [LARGE SCALE GENOMIC DNA]</scope>
    <source>
        <strain evidence="8 9">MCA 3882</strain>
    </source>
</reference>
<dbReference type="STRING" id="1280837.A0A316VB29"/>
<feature type="transmembrane region" description="Helical" evidence="6">
    <location>
        <begin position="110"/>
        <end position="132"/>
    </location>
</feature>
<keyword evidence="4 6" id="KW-1133">Transmembrane helix</keyword>
<evidence type="ECO:0000256" key="4">
    <source>
        <dbReference type="ARBA" id="ARBA00022989"/>
    </source>
</evidence>
<dbReference type="GeneID" id="37023676"/>
<keyword evidence="3 6" id="KW-0812">Transmembrane</keyword>
<dbReference type="FunFam" id="1.20.1250.20:FF:000057">
    <property type="entry name" value="MFS general substrate transporter"/>
    <property type="match status" value="1"/>
</dbReference>
<feature type="transmembrane region" description="Helical" evidence="6">
    <location>
        <begin position="367"/>
        <end position="388"/>
    </location>
</feature>
<dbReference type="InterPro" id="IPR011701">
    <property type="entry name" value="MFS"/>
</dbReference>
<dbReference type="Gene3D" id="1.20.1250.20">
    <property type="entry name" value="MFS general substrate transporter like domains"/>
    <property type="match status" value="2"/>
</dbReference>
<dbReference type="SUPFAM" id="SSF103473">
    <property type="entry name" value="MFS general substrate transporter"/>
    <property type="match status" value="1"/>
</dbReference>
<feature type="transmembrane region" description="Helical" evidence="6">
    <location>
        <begin position="317"/>
        <end position="336"/>
    </location>
</feature>
<dbReference type="InterPro" id="IPR020846">
    <property type="entry name" value="MFS_dom"/>
</dbReference>
<evidence type="ECO:0000256" key="3">
    <source>
        <dbReference type="ARBA" id="ARBA00022692"/>
    </source>
</evidence>
<evidence type="ECO:0000256" key="6">
    <source>
        <dbReference type="SAM" id="Phobius"/>
    </source>
</evidence>
<dbReference type="OrthoDB" id="3639251at2759"/>
<dbReference type="GO" id="GO:0022857">
    <property type="term" value="F:transmembrane transporter activity"/>
    <property type="evidence" value="ECO:0007669"/>
    <property type="project" value="InterPro"/>
</dbReference>
<proteinExistence type="predicted"/>
<feature type="transmembrane region" description="Helical" evidence="6">
    <location>
        <begin position="138"/>
        <end position="160"/>
    </location>
</feature>
<keyword evidence="2" id="KW-0813">Transport</keyword>
<sequence length="490" mass="54196">MSIFHKSKLTDGNQVQTATSDVQSTLEIDEHEEKKLLKKVDARLIPTVFFMYLVSYLDRSNIGNAYTGGMGKEFNMTSQDYSIVLLVFFISYVLFEPISNAILTRVRPSIYLPSLMILWGILTMCFAAAQSWQAIAGLRFILGILESSFAPGVLFLLSAWYKRGEMGRRYSLYYTAVALSGIFGGLIAGGLIKELDGARGIPGWKWLFIVEGAITCFVSIISIFTLPDFPSTTRWLTTAERALASNRLIKDSVGDTQGGDKISHKEAAKMTFTDWRVWSFVLTYMCTTGAQTIQYFIPELVKSMGYTGYDIQYFTAPIYTVAFVSILAFCFSSDYFKERALHLAAASALSVVCFAILIGVLNNTARYVLLCFGVAGVYAACPLVSIYAANAIPWPSEKRAISLAVINALGNSASIYGSFLFPAGAKDHNRTGFAVTMAFMVLAFVMAFFLRFFLAKYPYPESQQTPVAQVYPDDEANADGTVPVMNRSEK</sequence>
<keyword evidence="5 6" id="KW-0472">Membrane</keyword>
<protein>
    <submittedName>
        <fullName evidence="8">MFS general substrate transporter</fullName>
    </submittedName>
</protein>
<feature type="transmembrane region" description="Helical" evidence="6">
    <location>
        <begin position="204"/>
        <end position="226"/>
    </location>
</feature>
<feature type="transmembrane region" description="Helical" evidence="6">
    <location>
        <begin position="343"/>
        <end position="361"/>
    </location>
</feature>
<evidence type="ECO:0000256" key="2">
    <source>
        <dbReference type="ARBA" id="ARBA00022448"/>
    </source>
</evidence>
<evidence type="ECO:0000256" key="1">
    <source>
        <dbReference type="ARBA" id="ARBA00004141"/>
    </source>
</evidence>
<dbReference type="Pfam" id="PF07690">
    <property type="entry name" value="MFS_1"/>
    <property type="match status" value="1"/>
</dbReference>
<dbReference type="EMBL" id="KZ819605">
    <property type="protein sequence ID" value="PWN32755.1"/>
    <property type="molecule type" value="Genomic_DNA"/>
</dbReference>
<dbReference type="PROSITE" id="PS50850">
    <property type="entry name" value="MFS"/>
    <property type="match status" value="1"/>
</dbReference>
<dbReference type="InterPro" id="IPR036259">
    <property type="entry name" value="MFS_trans_sf"/>
</dbReference>
<dbReference type="AlphaFoldDB" id="A0A316VB29"/>
<evidence type="ECO:0000313" key="8">
    <source>
        <dbReference type="EMBL" id="PWN32755.1"/>
    </source>
</evidence>
<keyword evidence="9" id="KW-1185">Reference proteome</keyword>
<organism evidence="8 9">
    <name type="scientific">Meira miltonrushii</name>
    <dbReference type="NCBI Taxonomy" id="1280837"/>
    <lineage>
        <taxon>Eukaryota</taxon>
        <taxon>Fungi</taxon>
        <taxon>Dikarya</taxon>
        <taxon>Basidiomycota</taxon>
        <taxon>Ustilaginomycotina</taxon>
        <taxon>Exobasidiomycetes</taxon>
        <taxon>Exobasidiales</taxon>
        <taxon>Brachybasidiaceae</taxon>
        <taxon>Meira</taxon>
    </lineage>
</organism>